<feature type="compositionally biased region" description="Basic and acidic residues" evidence="2">
    <location>
        <begin position="422"/>
        <end position="432"/>
    </location>
</feature>
<dbReference type="OrthoDB" id="10262609at2759"/>
<feature type="compositionally biased region" description="Acidic residues" evidence="2">
    <location>
        <begin position="483"/>
        <end position="493"/>
    </location>
</feature>
<dbReference type="InterPro" id="IPR036703">
    <property type="entry name" value="MOB_kinase_act_sf"/>
</dbReference>
<feature type="region of interest" description="Disordered" evidence="2">
    <location>
        <begin position="386"/>
        <end position="493"/>
    </location>
</feature>
<comment type="caution">
    <text evidence="3">The sequence shown here is derived from an EMBL/GenBank/DDBJ whole genome shotgun (WGS) entry which is preliminary data.</text>
</comment>
<evidence type="ECO:0000313" key="4">
    <source>
        <dbReference type="Proteomes" id="UP000242519"/>
    </source>
</evidence>
<feature type="binding site" evidence="1">
    <location>
        <position position="230"/>
    </location>
    <ligand>
        <name>Zn(2+)</name>
        <dbReference type="ChEBI" id="CHEBI:29105"/>
    </ligand>
</feature>
<feature type="region of interest" description="Disordered" evidence="2">
    <location>
        <begin position="1"/>
        <end position="29"/>
    </location>
</feature>
<dbReference type="SUPFAM" id="SSF101152">
    <property type="entry name" value="Mob1/phocein"/>
    <property type="match status" value="1"/>
</dbReference>
<name>A0A218ZCY5_9HELO</name>
<dbReference type="STRING" id="503106.A0A218ZCY5"/>
<dbReference type="EMBL" id="MZNU01000077">
    <property type="protein sequence ID" value="OWP05145.1"/>
    <property type="molecule type" value="Genomic_DNA"/>
</dbReference>
<evidence type="ECO:0000313" key="3">
    <source>
        <dbReference type="EMBL" id="OWP05145.1"/>
    </source>
</evidence>
<keyword evidence="1" id="KW-0862">Zinc</keyword>
<dbReference type="Proteomes" id="UP000242519">
    <property type="component" value="Unassembled WGS sequence"/>
</dbReference>
<organism evidence="3 4">
    <name type="scientific">Diplocarpon coronariae</name>
    <dbReference type="NCBI Taxonomy" id="2795749"/>
    <lineage>
        <taxon>Eukaryota</taxon>
        <taxon>Fungi</taxon>
        <taxon>Dikarya</taxon>
        <taxon>Ascomycota</taxon>
        <taxon>Pezizomycotina</taxon>
        <taxon>Leotiomycetes</taxon>
        <taxon>Helotiales</taxon>
        <taxon>Drepanopezizaceae</taxon>
        <taxon>Diplocarpon</taxon>
    </lineage>
</organism>
<feature type="compositionally biased region" description="Low complexity" evidence="2">
    <location>
        <begin position="387"/>
        <end position="413"/>
    </location>
</feature>
<keyword evidence="1" id="KW-0479">Metal-binding</keyword>
<dbReference type="PANTHER" id="PTHR22599">
    <property type="entry name" value="MPS ONE BINDER KINASE ACTIVATOR-LIKE MOB"/>
    <property type="match status" value="1"/>
</dbReference>
<dbReference type="InParanoid" id="A0A218ZCY5"/>
<proteinExistence type="predicted"/>
<feature type="binding site" evidence="1">
    <location>
        <position position="235"/>
    </location>
    <ligand>
        <name>Zn(2+)</name>
        <dbReference type="ChEBI" id="CHEBI:29105"/>
    </ligand>
</feature>
<evidence type="ECO:0000256" key="2">
    <source>
        <dbReference type="SAM" id="MobiDB-lite"/>
    </source>
</evidence>
<evidence type="ECO:0000256" key="1">
    <source>
        <dbReference type="PIRSR" id="PIRSR605301-1"/>
    </source>
</evidence>
<dbReference type="InterPro" id="IPR005301">
    <property type="entry name" value="MOB_kinase_act_fam"/>
</dbReference>
<reference evidence="3 4" key="1">
    <citation type="submission" date="2017-04" db="EMBL/GenBank/DDBJ databases">
        <title>Draft genome sequence of Marssonina coronaria NL1: causal agent of apple blotch.</title>
        <authorList>
            <person name="Cheng Q."/>
        </authorList>
    </citation>
    <scope>NUCLEOTIDE SEQUENCE [LARGE SCALE GENOMIC DNA]</scope>
    <source>
        <strain evidence="3 4">NL1</strain>
    </source>
</reference>
<accession>A0A218ZCY5</accession>
<feature type="compositionally biased region" description="Basic and acidic residues" evidence="2">
    <location>
        <begin position="446"/>
        <end position="465"/>
    </location>
</feature>
<dbReference type="Gene3D" id="1.20.140.30">
    <property type="entry name" value="MOB kinase activator"/>
    <property type="match status" value="1"/>
</dbReference>
<feature type="binding site" evidence="1">
    <location>
        <position position="151"/>
    </location>
    <ligand>
        <name>Zn(2+)</name>
        <dbReference type="ChEBI" id="CHEBI:29105"/>
    </ligand>
</feature>
<dbReference type="SMART" id="SM01388">
    <property type="entry name" value="Mob1_phocein"/>
    <property type="match status" value="1"/>
</dbReference>
<dbReference type="AlphaFoldDB" id="A0A218ZCY5"/>
<feature type="binding site" evidence="1">
    <location>
        <position position="146"/>
    </location>
    <ligand>
        <name>Zn(2+)</name>
        <dbReference type="ChEBI" id="CHEBI:29105"/>
    </ligand>
</feature>
<protein>
    <recommendedName>
        <fullName evidence="5">Mob1 family protein</fullName>
    </recommendedName>
</protein>
<gene>
    <name evidence="3" type="ORF">B2J93_3276</name>
</gene>
<feature type="compositionally biased region" description="Low complexity" evidence="2">
    <location>
        <begin position="1"/>
        <end position="10"/>
    </location>
</feature>
<evidence type="ECO:0008006" key="5">
    <source>
        <dbReference type="Google" id="ProtNLM"/>
    </source>
</evidence>
<keyword evidence="4" id="KW-1185">Reference proteome</keyword>
<dbReference type="Pfam" id="PF03637">
    <property type="entry name" value="Mob1_phocein"/>
    <property type="match status" value="1"/>
</dbReference>
<sequence>MDLPPSSARLPSPPPPTEIQIGPKSPALGGSPVEFTIEQSILEANSERRIHPGTKSAEMAAGPPLVPLNELDSAFQLQEHLKALHHYYSKPPKSEDVIPICRETAILIATQPEGVDRALWLYELCRFLINKCNDLIVGFLFDDPPCSATTCPEMRASEWQFLCAVHESPKSCCAIDYCCHTLDWATNIVTSQKIFPSRLSLGAGDAVDERGAGVKHLTNIFRRLHRIFAHAWFQHRGVFWQVEGQTGLYVLFKSVCDTFDLLPAENYKLPPEAEGLEPAEETRATAPVIMKSGSALGTVFLAEDGSNRKNTRRHIRQSPSVGSAVTTVLEADEEDADATQRFQDLQDAEDGVTDIPAAMVDSYEADAGPEICGEATEPFPVQEGILEPAAEASSEASAEMTSSSNSSWDSVSSELQGIPDSESERVEPEKPGDTPFSGSGGTRGEALLDKGHGREDEPAPGKADVEQQTGEGEEQVPEKVDDQTDEETVVGKS</sequence>